<dbReference type="PANTHER" id="PTHR35446">
    <property type="entry name" value="SI:CH211-175M2.5"/>
    <property type="match status" value="1"/>
</dbReference>
<evidence type="ECO:0000259" key="1">
    <source>
        <dbReference type="Pfam" id="PF02627"/>
    </source>
</evidence>
<proteinExistence type="predicted"/>
<dbReference type="Gene3D" id="1.20.1290.10">
    <property type="entry name" value="AhpD-like"/>
    <property type="match status" value="1"/>
</dbReference>
<keyword evidence="3" id="KW-1185">Reference proteome</keyword>
<dbReference type="EMBL" id="JBHRSW010000001">
    <property type="protein sequence ID" value="MFC3120002.1"/>
    <property type="molecule type" value="Genomic_DNA"/>
</dbReference>
<dbReference type="InterPro" id="IPR004675">
    <property type="entry name" value="AhpD_core"/>
</dbReference>
<sequence length="219" mass="23762">MELCLSTLRNYFTKVLSYSVFKLNFKTFLLLKGKTTMSRINTPKTIQEAQSASQPLLKTVEKQLGSIPNLFRITSNSPQTLEGYLALNGALAKGTLPAATRERIALAVAEINGCNYCLAAHNYLGQNVAKLSKQEICVNRRGSSLDSKAAAAVEFAVTITKQRGQTSKADFDAVRAAGYSDAEIIEIVGHVALNTLTNYINETLQTVIDFPAVDNLIAA</sequence>
<reference evidence="3" key="1">
    <citation type="journal article" date="2019" name="Int. J. Syst. Evol. Microbiol.">
        <title>The Global Catalogue of Microorganisms (GCM) 10K type strain sequencing project: providing services to taxonomists for standard genome sequencing and annotation.</title>
        <authorList>
            <consortium name="The Broad Institute Genomics Platform"/>
            <consortium name="The Broad Institute Genome Sequencing Center for Infectious Disease"/>
            <person name="Wu L."/>
            <person name="Ma J."/>
        </authorList>
    </citation>
    <scope>NUCLEOTIDE SEQUENCE [LARGE SCALE GENOMIC DNA]</scope>
    <source>
        <strain evidence="3">KCTC 52473</strain>
    </source>
</reference>
<dbReference type="InterPro" id="IPR010195">
    <property type="entry name" value="Uncharacterised_peroxidase-rel"/>
</dbReference>
<gene>
    <name evidence="2" type="ORF">ACFOHL_00025</name>
</gene>
<dbReference type="NCBIfam" id="TIGR00778">
    <property type="entry name" value="ahpD_dom"/>
    <property type="match status" value="1"/>
</dbReference>
<dbReference type="RefSeq" id="WP_376918148.1">
    <property type="nucleotide sequence ID" value="NZ_JBHRSW010000001.1"/>
</dbReference>
<dbReference type="InterPro" id="IPR029032">
    <property type="entry name" value="AhpD-like"/>
</dbReference>
<feature type="domain" description="Carboxymuconolactone decarboxylase-like" evidence="1">
    <location>
        <begin position="78"/>
        <end position="137"/>
    </location>
</feature>
<comment type="caution">
    <text evidence="2">The sequence shown here is derived from an EMBL/GenBank/DDBJ whole genome shotgun (WGS) entry which is preliminary data.</text>
</comment>
<accession>A0ABV7FI98</accession>
<dbReference type="InterPro" id="IPR003779">
    <property type="entry name" value="CMD-like"/>
</dbReference>
<dbReference type="NCBIfam" id="TIGR01926">
    <property type="entry name" value="peroxid_rel"/>
    <property type="match status" value="1"/>
</dbReference>
<name>A0ABV7FI98_9ALTE</name>
<dbReference type="SUPFAM" id="SSF69118">
    <property type="entry name" value="AhpD-like"/>
    <property type="match status" value="1"/>
</dbReference>
<organism evidence="2 3">
    <name type="scientific">Agaribacter flavus</name>
    <dbReference type="NCBI Taxonomy" id="1902781"/>
    <lineage>
        <taxon>Bacteria</taxon>
        <taxon>Pseudomonadati</taxon>
        <taxon>Pseudomonadota</taxon>
        <taxon>Gammaproteobacteria</taxon>
        <taxon>Alteromonadales</taxon>
        <taxon>Alteromonadaceae</taxon>
        <taxon>Agaribacter</taxon>
    </lineage>
</organism>
<dbReference type="Proteomes" id="UP001595478">
    <property type="component" value="Unassembled WGS sequence"/>
</dbReference>
<evidence type="ECO:0000313" key="3">
    <source>
        <dbReference type="Proteomes" id="UP001595478"/>
    </source>
</evidence>
<protein>
    <submittedName>
        <fullName evidence="2">Carboxymuconolactone decarboxylase family protein</fullName>
    </submittedName>
</protein>
<evidence type="ECO:0000313" key="2">
    <source>
        <dbReference type="EMBL" id="MFC3120002.1"/>
    </source>
</evidence>
<dbReference type="PANTHER" id="PTHR35446:SF3">
    <property type="entry name" value="CMD DOMAIN-CONTAINING PROTEIN"/>
    <property type="match status" value="1"/>
</dbReference>
<dbReference type="Pfam" id="PF02627">
    <property type="entry name" value="CMD"/>
    <property type="match status" value="1"/>
</dbReference>